<feature type="region of interest" description="Disordered" evidence="1">
    <location>
        <begin position="360"/>
        <end position="475"/>
    </location>
</feature>
<dbReference type="EMBL" id="JAAECE010000004">
    <property type="protein sequence ID" value="KAF1801934.1"/>
    <property type="molecule type" value="Genomic_DNA"/>
</dbReference>
<accession>A0A8H4F1X3</accession>
<keyword evidence="3" id="KW-0238">DNA-binding</keyword>
<dbReference type="InterPro" id="IPR001005">
    <property type="entry name" value="SANT/Myb"/>
</dbReference>
<evidence type="ECO:0000313" key="3">
    <source>
        <dbReference type="EMBL" id="KAF1801934.1"/>
    </source>
</evidence>
<dbReference type="Pfam" id="PF00249">
    <property type="entry name" value="Myb_DNA-binding"/>
    <property type="match status" value="1"/>
</dbReference>
<feature type="compositionally biased region" description="Low complexity" evidence="1">
    <location>
        <begin position="443"/>
        <end position="452"/>
    </location>
</feature>
<evidence type="ECO:0000256" key="1">
    <source>
        <dbReference type="SAM" id="MobiDB-lite"/>
    </source>
</evidence>
<reference evidence="3 4" key="1">
    <citation type="submission" date="2019-09" db="EMBL/GenBank/DDBJ databases">
        <authorList>
            <consortium name="DOE Joint Genome Institute"/>
            <person name="Mondo S.J."/>
            <person name="Navarro-Mendoza M.I."/>
            <person name="Perez-Arques C."/>
            <person name="Panchal S."/>
            <person name="Nicolas F.E."/>
            <person name="Ganguly P."/>
            <person name="Pangilinan J."/>
            <person name="Grigoriev I."/>
            <person name="Heitman J."/>
            <person name="Sanya K."/>
            <person name="Garre V."/>
        </authorList>
    </citation>
    <scope>NUCLEOTIDE SEQUENCE [LARGE SCALE GENOMIC DNA]</scope>
    <source>
        <strain evidence="3 4">MU402</strain>
    </source>
</reference>
<protein>
    <submittedName>
        <fullName evidence="3">Homeodomain-like DNA binding domain-containing transcription factor</fullName>
    </submittedName>
</protein>
<dbReference type="Gene3D" id="3.30.40.10">
    <property type="entry name" value="Zinc/RING finger domain, C3HC4 (zinc finger)"/>
    <property type="match status" value="1"/>
</dbReference>
<dbReference type="SUPFAM" id="SSF57850">
    <property type="entry name" value="RING/U-box"/>
    <property type="match status" value="1"/>
</dbReference>
<sequence length="546" mass="63296">MVRAKQVETPEPERLVSKYYSEDDSLGGTCNMNWKQVPIPSQIQIDPLLARLRQHKQVSDDEETAQEDTLKIDLAEHDKIQTVRKESVFSERVTESEQAIIQQRVALQQRQYQEFERKEKSLKMRKVRDVYYHLTNEEIAIMLDEHENDEQEVILRLTQPTYLCQIRKRIALKHTHPDAKDTMSEEQQVNYTQLLEKRSKTLKKTTDEAAKKTYRTRPSRLGLDEALKKMQDNSVDPFEGWSSARIRAYQMIEKNPNSYYYRFNAPGEEQRKGPWTAEEQALFHKRIEEVGSKGQWGIFAMKIPGRVGYQCSNYYRLLVETNQIQDPNYIVDEKGKARYLFEKKKEDGSTEKTIRTYIRHGAEEGVSSSSSSTTDVSSGPETPDASTTTPSVHRKRHTQEPTTATSKHKNKRRRRAFTWNSSDEEQDDDFEDHDDTSGTFKVRSTTSTSSSSKRTRTRNTQAPHASANQDENPLPGFIDPITLDEVIKPAISTYGHVMGYDSWVRCLTNWEGKKNICPLTKKRLTKRDLIVLTPDNIEAYRDKIIQ</sequence>
<dbReference type="PROSITE" id="PS50090">
    <property type="entry name" value="MYB_LIKE"/>
    <property type="match status" value="1"/>
</dbReference>
<dbReference type="Proteomes" id="UP000469890">
    <property type="component" value="Unassembled WGS sequence"/>
</dbReference>
<comment type="caution">
    <text evidence="3">The sequence shown here is derived from an EMBL/GenBank/DDBJ whole genome shotgun (WGS) entry which is preliminary data.</text>
</comment>
<gene>
    <name evidence="3" type="ORF">FB192DRAFT_1100546</name>
</gene>
<feature type="compositionally biased region" description="Polar residues" evidence="1">
    <location>
        <begin position="461"/>
        <end position="471"/>
    </location>
</feature>
<feature type="compositionally biased region" description="Acidic residues" evidence="1">
    <location>
        <begin position="422"/>
        <end position="434"/>
    </location>
</feature>
<organism evidence="3 4">
    <name type="scientific">Mucor circinelloides f. lusitanicus</name>
    <name type="common">Mucor racemosus var. lusitanicus</name>
    <dbReference type="NCBI Taxonomy" id="29924"/>
    <lineage>
        <taxon>Eukaryota</taxon>
        <taxon>Fungi</taxon>
        <taxon>Fungi incertae sedis</taxon>
        <taxon>Mucoromycota</taxon>
        <taxon>Mucoromycotina</taxon>
        <taxon>Mucoromycetes</taxon>
        <taxon>Mucorales</taxon>
        <taxon>Mucorineae</taxon>
        <taxon>Mucoraceae</taxon>
        <taxon>Mucor</taxon>
    </lineage>
</organism>
<evidence type="ECO:0000313" key="4">
    <source>
        <dbReference type="Proteomes" id="UP000469890"/>
    </source>
</evidence>
<keyword evidence="3" id="KW-0371">Homeobox</keyword>
<feature type="compositionally biased region" description="Basic residues" evidence="1">
    <location>
        <begin position="406"/>
        <end position="416"/>
    </location>
</feature>
<evidence type="ECO:0000259" key="2">
    <source>
        <dbReference type="PROSITE" id="PS50090"/>
    </source>
</evidence>
<dbReference type="Gene3D" id="1.10.10.60">
    <property type="entry name" value="Homeodomain-like"/>
    <property type="match status" value="1"/>
</dbReference>
<feature type="compositionally biased region" description="Low complexity" evidence="1">
    <location>
        <begin position="366"/>
        <end position="378"/>
    </location>
</feature>
<dbReference type="SUPFAM" id="SSF46689">
    <property type="entry name" value="Homeodomain-like"/>
    <property type="match status" value="1"/>
</dbReference>
<dbReference type="AlphaFoldDB" id="A0A8H4F1X3"/>
<dbReference type="InterPro" id="IPR009057">
    <property type="entry name" value="Homeodomain-like_sf"/>
</dbReference>
<dbReference type="GO" id="GO:0003677">
    <property type="term" value="F:DNA binding"/>
    <property type="evidence" value="ECO:0007669"/>
    <property type="project" value="UniProtKB-KW"/>
</dbReference>
<dbReference type="SMART" id="SM00717">
    <property type="entry name" value="SANT"/>
    <property type="match status" value="1"/>
</dbReference>
<feature type="domain" description="Myb-like" evidence="2">
    <location>
        <begin position="267"/>
        <end position="319"/>
    </location>
</feature>
<proteinExistence type="predicted"/>
<name>A0A8H4F1X3_MUCCL</name>
<dbReference type="CDD" id="cd00167">
    <property type="entry name" value="SANT"/>
    <property type="match status" value="1"/>
</dbReference>
<dbReference type="InterPro" id="IPR013083">
    <property type="entry name" value="Znf_RING/FYVE/PHD"/>
</dbReference>